<evidence type="ECO:0000313" key="11">
    <source>
        <dbReference type="Proteomes" id="UP000199076"/>
    </source>
</evidence>
<dbReference type="Proteomes" id="UP000199076">
    <property type="component" value="Unassembled WGS sequence"/>
</dbReference>
<organism evidence="10 11">
    <name type="scientific">Halorientalis regularis</name>
    <dbReference type="NCBI Taxonomy" id="660518"/>
    <lineage>
        <taxon>Archaea</taxon>
        <taxon>Methanobacteriati</taxon>
        <taxon>Methanobacteriota</taxon>
        <taxon>Stenosarchaea group</taxon>
        <taxon>Halobacteria</taxon>
        <taxon>Halobacteriales</taxon>
        <taxon>Haloarculaceae</taxon>
        <taxon>Halorientalis</taxon>
    </lineage>
</organism>
<dbReference type="SMART" id="SM00091">
    <property type="entry name" value="PAS"/>
    <property type="match status" value="2"/>
</dbReference>
<sequence>MTGEVDYRSLFEHAADALVVFDPDTGAVLDANERYCELVGYDETELDEVTLSDVTADGWEWPTGPDELVARAREEGPTTIEWYSQHSDGTPFWTEVALSVIESNGNETICARVRDISDRKDSEREVTLYETIVENVSDGVYVFDTDGIIEYVNPRIAEVTGIDRERWIGNTVRVFAEEGIAGEEPVAEFERAFEAFVEGGDERTQIDIESPTGILDVIDIRLSAVRFDGELRKVVATVRDVSDRVERERQLAERTEQLEVLNRVVRHDIRNDMTVVLAWLEALEAHVGEDGADALDRIERASEHVVELTEIARDHVDVVVGDGEIEPEPTDLTDALETELEKHRESYPNATFEIEGEVPDTRVAADGMLPSVFRNLLNNAVQHNDGPSPTVSVAAERDDDVVRVRVTDDGPGVPDAQKETIFGKGEKGLDSPGSGIGLYLVYSLVEGYGGDVWVEDRADGESGAVFVVELPVAEV</sequence>
<dbReference type="Gene3D" id="3.30.565.10">
    <property type="entry name" value="Histidine kinase-like ATPase, C-terminal domain"/>
    <property type="match status" value="1"/>
</dbReference>
<evidence type="ECO:0000259" key="8">
    <source>
        <dbReference type="PROSITE" id="PS50112"/>
    </source>
</evidence>
<evidence type="ECO:0000256" key="1">
    <source>
        <dbReference type="ARBA" id="ARBA00000085"/>
    </source>
</evidence>
<reference evidence="11" key="1">
    <citation type="submission" date="2016-10" db="EMBL/GenBank/DDBJ databases">
        <authorList>
            <person name="Varghese N."/>
            <person name="Submissions S."/>
        </authorList>
    </citation>
    <scope>NUCLEOTIDE SEQUENCE [LARGE SCALE GENOMIC DNA]</scope>
    <source>
        <strain evidence="11">IBRC-M 10760</strain>
    </source>
</reference>
<dbReference type="Pfam" id="PF02518">
    <property type="entry name" value="HATPase_c"/>
    <property type="match status" value="1"/>
</dbReference>
<protein>
    <recommendedName>
        <fullName evidence="2">histidine kinase</fullName>
        <ecNumber evidence="2">2.7.13.3</ecNumber>
    </recommendedName>
</protein>
<dbReference type="Gene3D" id="3.30.450.20">
    <property type="entry name" value="PAS domain"/>
    <property type="match status" value="2"/>
</dbReference>
<dbReference type="GO" id="GO:0000155">
    <property type="term" value="F:phosphorelay sensor kinase activity"/>
    <property type="evidence" value="ECO:0007669"/>
    <property type="project" value="InterPro"/>
</dbReference>
<dbReference type="InterPro" id="IPR035965">
    <property type="entry name" value="PAS-like_dom_sf"/>
</dbReference>
<dbReference type="SMART" id="SM00387">
    <property type="entry name" value="HATPase_c"/>
    <property type="match status" value="1"/>
</dbReference>
<dbReference type="CDD" id="cd00130">
    <property type="entry name" value="PAS"/>
    <property type="match status" value="2"/>
</dbReference>
<evidence type="ECO:0000256" key="6">
    <source>
        <dbReference type="ARBA" id="ARBA00023136"/>
    </source>
</evidence>
<dbReference type="InterPro" id="IPR013656">
    <property type="entry name" value="PAS_4"/>
</dbReference>
<dbReference type="RefSeq" id="WP_092688177.1">
    <property type="nucleotide sequence ID" value="NZ_FNBK01000002.1"/>
</dbReference>
<keyword evidence="11" id="KW-1185">Reference proteome</keyword>
<dbReference type="InterPro" id="IPR004358">
    <property type="entry name" value="Sig_transdc_His_kin-like_C"/>
</dbReference>
<dbReference type="STRING" id="660518.SAMN05216218_102243"/>
<dbReference type="PRINTS" id="PR00344">
    <property type="entry name" value="BCTRLSENSOR"/>
</dbReference>
<dbReference type="CDD" id="cd00082">
    <property type="entry name" value="HisKA"/>
    <property type="match status" value="1"/>
</dbReference>
<dbReference type="GO" id="GO:0030295">
    <property type="term" value="F:protein kinase activator activity"/>
    <property type="evidence" value="ECO:0007669"/>
    <property type="project" value="TreeGrafter"/>
</dbReference>
<dbReference type="GO" id="GO:0007234">
    <property type="term" value="P:osmosensory signaling via phosphorelay pathway"/>
    <property type="evidence" value="ECO:0007669"/>
    <property type="project" value="TreeGrafter"/>
</dbReference>
<evidence type="ECO:0000256" key="4">
    <source>
        <dbReference type="ARBA" id="ARBA00022679"/>
    </source>
</evidence>
<feature type="domain" description="PAC" evidence="9">
    <location>
        <begin position="78"/>
        <end position="128"/>
    </location>
</feature>
<dbReference type="InterPro" id="IPR001610">
    <property type="entry name" value="PAC"/>
</dbReference>
<dbReference type="InterPro" id="IPR036890">
    <property type="entry name" value="HATPase_C_sf"/>
</dbReference>
<dbReference type="InterPro" id="IPR003594">
    <property type="entry name" value="HATPase_dom"/>
</dbReference>
<dbReference type="EMBL" id="FNBK01000002">
    <property type="protein sequence ID" value="SDE93270.1"/>
    <property type="molecule type" value="Genomic_DNA"/>
</dbReference>
<proteinExistence type="predicted"/>
<dbReference type="GO" id="GO:0000156">
    <property type="term" value="F:phosphorelay response regulator activity"/>
    <property type="evidence" value="ECO:0007669"/>
    <property type="project" value="TreeGrafter"/>
</dbReference>
<dbReference type="SUPFAM" id="SSF55874">
    <property type="entry name" value="ATPase domain of HSP90 chaperone/DNA topoisomerase II/histidine kinase"/>
    <property type="match status" value="1"/>
</dbReference>
<dbReference type="InterPro" id="IPR000700">
    <property type="entry name" value="PAS-assoc_C"/>
</dbReference>
<evidence type="ECO:0000313" key="10">
    <source>
        <dbReference type="EMBL" id="SDE93270.1"/>
    </source>
</evidence>
<feature type="domain" description="Histidine kinase" evidence="7">
    <location>
        <begin position="264"/>
        <end position="474"/>
    </location>
</feature>
<name>A0A1G7GYL1_9EURY</name>
<keyword evidence="3" id="KW-0597">Phosphoprotein</keyword>
<dbReference type="PROSITE" id="PS50113">
    <property type="entry name" value="PAC"/>
    <property type="match status" value="1"/>
</dbReference>
<dbReference type="OrthoDB" id="3369at2157"/>
<evidence type="ECO:0000256" key="3">
    <source>
        <dbReference type="ARBA" id="ARBA00022553"/>
    </source>
</evidence>
<dbReference type="InterPro" id="IPR000014">
    <property type="entry name" value="PAS"/>
</dbReference>
<dbReference type="GO" id="GO:0016020">
    <property type="term" value="C:membrane"/>
    <property type="evidence" value="ECO:0007669"/>
    <property type="project" value="UniProtKB-SubCell"/>
</dbReference>
<accession>A0A1G7GYL1</accession>
<dbReference type="SUPFAM" id="SSF55785">
    <property type="entry name" value="PYP-like sensor domain (PAS domain)"/>
    <property type="match status" value="2"/>
</dbReference>
<dbReference type="NCBIfam" id="TIGR00229">
    <property type="entry name" value="sensory_box"/>
    <property type="match status" value="2"/>
</dbReference>
<evidence type="ECO:0000259" key="7">
    <source>
        <dbReference type="PROSITE" id="PS50109"/>
    </source>
</evidence>
<dbReference type="InterPro" id="IPR005467">
    <property type="entry name" value="His_kinase_dom"/>
</dbReference>
<keyword evidence="6" id="KW-0472">Membrane</keyword>
<keyword evidence="5" id="KW-0418">Kinase</keyword>
<evidence type="ECO:0000256" key="5">
    <source>
        <dbReference type="ARBA" id="ARBA00022777"/>
    </source>
</evidence>
<evidence type="ECO:0000256" key="2">
    <source>
        <dbReference type="ARBA" id="ARBA00012438"/>
    </source>
</evidence>
<evidence type="ECO:0000259" key="9">
    <source>
        <dbReference type="PROSITE" id="PS50113"/>
    </source>
</evidence>
<dbReference type="InterPro" id="IPR050351">
    <property type="entry name" value="BphY/WalK/GraS-like"/>
</dbReference>
<dbReference type="PANTHER" id="PTHR42878">
    <property type="entry name" value="TWO-COMPONENT HISTIDINE KINASE"/>
    <property type="match status" value="1"/>
</dbReference>
<dbReference type="Pfam" id="PF13188">
    <property type="entry name" value="PAS_8"/>
    <property type="match status" value="1"/>
</dbReference>
<dbReference type="InterPro" id="IPR003661">
    <property type="entry name" value="HisK_dim/P_dom"/>
</dbReference>
<dbReference type="AlphaFoldDB" id="A0A1G7GYL1"/>
<dbReference type="SMART" id="SM00086">
    <property type="entry name" value="PAC"/>
    <property type="match status" value="2"/>
</dbReference>
<feature type="domain" description="PAS" evidence="8">
    <location>
        <begin position="3"/>
        <end position="46"/>
    </location>
</feature>
<dbReference type="PROSITE" id="PS50112">
    <property type="entry name" value="PAS"/>
    <property type="match status" value="2"/>
</dbReference>
<comment type="catalytic activity">
    <reaction evidence="1">
        <text>ATP + protein L-histidine = ADP + protein N-phospho-L-histidine.</text>
        <dbReference type="EC" id="2.7.13.3"/>
    </reaction>
</comment>
<dbReference type="EC" id="2.7.13.3" evidence="2"/>
<dbReference type="Pfam" id="PF08448">
    <property type="entry name" value="PAS_4"/>
    <property type="match status" value="1"/>
</dbReference>
<dbReference type="SMART" id="SM00388">
    <property type="entry name" value="HisKA"/>
    <property type="match status" value="1"/>
</dbReference>
<dbReference type="PROSITE" id="PS50109">
    <property type="entry name" value="HIS_KIN"/>
    <property type="match status" value="1"/>
</dbReference>
<gene>
    <name evidence="10" type="ORF">SAMN05216218_102243</name>
</gene>
<dbReference type="PANTHER" id="PTHR42878:SF15">
    <property type="entry name" value="BACTERIOPHYTOCHROME"/>
    <property type="match status" value="1"/>
</dbReference>
<feature type="domain" description="PAS" evidence="8">
    <location>
        <begin position="125"/>
        <end position="200"/>
    </location>
</feature>
<keyword evidence="4" id="KW-0808">Transferase</keyword>